<evidence type="ECO:0000313" key="3">
    <source>
        <dbReference type="EMBL" id="MBP2373445.1"/>
    </source>
</evidence>
<dbReference type="RefSeq" id="WP_209906628.1">
    <property type="nucleotide sequence ID" value="NZ_BAAAMI010000005.1"/>
</dbReference>
<dbReference type="Pfam" id="PF14110">
    <property type="entry name" value="DUF4282"/>
    <property type="match status" value="1"/>
</dbReference>
<evidence type="ECO:0000256" key="1">
    <source>
        <dbReference type="SAM" id="MobiDB-lite"/>
    </source>
</evidence>
<keyword evidence="2" id="KW-1133">Transmembrane helix</keyword>
<accession>A0ABS4WB59</accession>
<keyword evidence="2" id="KW-0812">Transmembrane</keyword>
<evidence type="ECO:0000256" key="2">
    <source>
        <dbReference type="SAM" id="Phobius"/>
    </source>
</evidence>
<evidence type="ECO:0008006" key="5">
    <source>
        <dbReference type="Google" id="ProtNLM"/>
    </source>
</evidence>
<feature type="region of interest" description="Disordered" evidence="1">
    <location>
        <begin position="102"/>
        <end position="135"/>
    </location>
</feature>
<gene>
    <name evidence="3" type="ORF">JOF46_001357</name>
</gene>
<keyword evidence="4" id="KW-1185">Reference proteome</keyword>
<protein>
    <recommendedName>
        <fullName evidence="5">DUF4282 domain-containing protein</fullName>
    </recommendedName>
</protein>
<comment type="caution">
    <text evidence="3">The sequence shown here is derived from an EMBL/GenBank/DDBJ whole genome shotgun (WGS) entry which is preliminary data.</text>
</comment>
<sequence length="135" mass="13973">MKELFDFNFDSFITPKVVKIVYILITIGLGILYLAIVIGAFASRQVAWGFFAMIVVGPLVVLIYLALARMGLESLIATIRTAQNTGELVRLAGGNAAGSNLPAPGTYPGGNGPSFGGPAGPPAPPANPYGNAPQV</sequence>
<dbReference type="Proteomes" id="UP000766570">
    <property type="component" value="Unassembled WGS sequence"/>
</dbReference>
<dbReference type="InterPro" id="IPR025557">
    <property type="entry name" value="DUF4282"/>
</dbReference>
<feature type="compositionally biased region" description="Gly residues" evidence="1">
    <location>
        <begin position="107"/>
        <end position="118"/>
    </location>
</feature>
<feature type="transmembrane region" description="Helical" evidence="2">
    <location>
        <begin position="48"/>
        <end position="67"/>
    </location>
</feature>
<organism evidence="3 4">
    <name type="scientific">Paeniglutamicibacter psychrophenolicus</name>
    <dbReference type="NCBI Taxonomy" id="257454"/>
    <lineage>
        <taxon>Bacteria</taxon>
        <taxon>Bacillati</taxon>
        <taxon>Actinomycetota</taxon>
        <taxon>Actinomycetes</taxon>
        <taxon>Micrococcales</taxon>
        <taxon>Micrococcaceae</taxon>
        <taxon>Paeniglutamicibacter</taxon>
    </lineage>
</organism>
<dbReference type="EMBL" id="JAGIOE010000001">
    <property type="protein sequence ID" value="MBP2373445.1"/>
    <property type="molecule type" value="Genomic_DNA"/>
</dbReference>
<proteinExistence type="predicted"/>
<reference evidence="3 4" key="1">
    <citation type="submission" date="2021-03" db="EMBL/GenBank/DDBJ databases">
        <title>Sequencing the genomes of 1000 actinobacteria strains.</title>
        <authorList>
            <person name="Klenk H.-P."/>
        </authorList>
    </citation>
    <scope>NUCLEOTIDE SEQUENCE [LARGE SCALE GENOMIC DNA]</scope>
    <source>
        <strain evidence="3 4">DSM 15454</strain>
    </source>
</reference>
<keyword evidence="2" id="KW-0472">Membrane</keyword>
<name>A0ABS4WB59_9MICC</name>
<evidence type="ECO:0000313" key="4">
    <source>
        <dbReference type="Proteomes" id="UP000766570"/>
    </source>
</evidence>
<feature type="transmembrane region" description="Helical" evidence="2">
    <location>
        <begin position="20"/>
        <end position="42"/>
    </location>
</feature>